<dbReference type="PANTHER" id="PTHR42776">
    <property type="entry name" value="SERINE PEPTIDASE S9 FAMILY MEMBER"/>
    <property type="match status" value="1"/>
</dbReference>
<dbReference type="InterPro" id="IPR001375">
    <property type="entry name" value="Peptidase_S9_cat"/>
</dbReference>
<gene>
    <name evidence="3" type="ORF">IB285_08720</name>
</gene>
<comment type="caution">
    <text evidence="3">The sequence shown here is derived from an EMBL/GenBank/DDBJ whole genome shotgun (WGS) entry which is preliminary data.</text>
</comment>
<dbReference type="Proteomes" id="UP000635384">
    <property type="component" value="Unassembled WGS sequence"/>
</dbReference>
<keyword evidence="1" id="KW-0378">Hydrolase</keyword>
<dbReference type="PANTHER" id="PTHR42776:SF27">
    <property type="entry name" value="DIPEPTIDYL PEPTIDASE FAMILY MEMBER 6"/>
    <property type="match status" value="1"/>
</dbReference>
<dbReference type="InterPro" id="IPR029058">
    <property type="entry name" value="AB_hydrolase_fold"/>
</dbReference>
<feature type="domain" description="Peptidase S9 prolyl oligopeptidase catalytic" evidence="2">
    <location>
        <begin position="408"/>
        <end position="440"/>
    </location>
</feature>
<dbReference type="SUPFAM" id="SSF69304">
    <property type="entry name" value="Tricorn protease N-terminal domain"/>
    <property type="match status" value="1"/>
</dbReference>
<reference evidence="3 4" key="1">
    <citation type="submission" date="2020-09" db="EMBL/GenBank/DDBJ databases">
        <authorList>
            <person name="Yoon J.-W."/>
        </authorList>
    </citation>
    <scope>NUCLEOTIDE SEQUENCE [LARGE SCALE GENOMIC DNA]</scope>
    <source>
        <strain evidence="3 4">KMU-140</strain>
    </source>
</reference>
<dbReference type="Gene3D" id="3.40.50.1820">
    <property type="entry name" value="alpha/beta hydrolase"/>
    <property type="match status" value="1"/>
</dbReference>
<evidence type="ECO:0000259" key="2">
    <source>
        <dbReference type="Pfam" id="PF00326"/>
    </source>
</evidence>
<evidence type="ECO:0000313" key="3">
    <source>
        <dbReference type="EMBL" id="MBD2842337.1"/>
    </source>
</evidence>
<name>A0ABR8KVR9_9SPHN</name>
<protein>
    <submittedName>
        <fullName evidence="3">Prolyl oligopeptidase family serine peptidase</fullName>
    </submittedName>
</protein>
<organism evidence="3 4">
    <name type="scientific">Erythrobacter rubeus</name>
    <dbReference type="NCBI Taxonomy" id="2760803"/>
    <lineage>
        <taxon>Bacteria</taxon>
        <taxon>Pseudomonadati</taxon>
        <taxon>Pseudomonadota</taxon>
        <taxon>Alphaproteobacteria</taxon>
        <taxon>Sphingomonadales</taxon>
        <taxon>Erythrobacteraceae</taxon>
        <taxon>Erythrobacter/Porphyrobacter group</taxon>
        <taxon>Erythrobacter</taxon>
    </lineage>
</organism>
<dbReference type="EMBL" id="JACXLC010000001">
    <property type="protein sequence ID" value="MBD2842337.1"/>
    <property type="molecule type" value="Genomic_DNA"/>
</dbReference>
<accession>A0ABR8KVR9</accession>
<proteinExistence type="predicted"/>
<dbReference type="Pfam" id="PF00326">
    <property type="entry name" value="Peptidase_S9"/>
    <property type="match status" value="1"/>
</dbReference>
<keyword evidence="4" id="KW-1185">Reference proteome</keyword>
<evidence type="ECO:0000256" key="1">
    <source>
        <dbReference type="ARBA" id="ARBA00022801"/>
    </source>
</evidence>
<dbReference type="SUPFAM" id="SSF53474">
    <property type="entry name" value="alpha/beta-Hydrolases"/>
    <property type="match status" value="1"/>
</dbReference>
<evidence type="ECO:0000313" key="4">
    <source>
        <dbReference type="Proteomes" id="UP000635384"/>
    </source>
</evidence>
<sequence>MQTVRISPDGKRLAYTAAANGESMLVTLNLETKELTPILRASEARESGERTMSGYRWIGNDHIVITTISRENIEGQLGDFRRLVACNVHSGELVQQAWDKAGGDAGFIKHIDHDTGTYLLQRDAIQESLSRYGFPEVVKVDVATGKYSMVQRTNPEVRDWGVDSNGEVRSGSRFDGDSGKVRVMFKAEGDRNLKTAYNQADETWTSGAPDPSMFILGTNMVYTLANHQGHTAVYKMDMTTLDLTEKVFSTDGFDVQGIILNEDRSKVLGYRTFDGTMCRVFTDPHLKAVKSMLEEVFGKDEAVIIDYTADLSKIVVYAGGMTKFGGYFMFETQSGSLNLLNWEKTSLKDAPANPMKAEWYTASDGTKIQTIVTYPRHRKGQGNLPVLVMPHGGPFGAIDSAEIGFFPWHQAIAEQGYVVIQPNYRGSGGYGKDFVSLGRRPGGYGKRM</sequence>